<keyword evidence="2" id="KW-1185">Reference proteome</keyword>
<proteinExistence type="predicted"/>
<evidence type="ECO:0000313" key="1">
    <source>
        <dbReference type="EMBL" id="AUB42942.1"/>
    </source>
</evidence>
<protein>
    <submittedName>
        <fullName evidence="1">Uncharacterized protein</fullName>
    </submittedName>
</protein>
<dbReference type="RefSeq" id="WP_157816855.1">
    <property type="nucleotide sequence ID" value="NZ_CAWNNC010000002.1"/>
</dbReference>
<dbReference type="Proteomes" id="UP000232003">
    <property type="component" value="Plasmid pNFSY01"/>
</dbReference>
<dbReference type="KEGG" id="nfl:COO91_09096"/>
<geneLocation type="plasmid" evidence="2">
    <name>pnfsy01</name>
</geneLocation>
<name>A0A2K8T5G3_9NOSO</name>
<dbReference type="EMBL" id="CP024786">
    <property type="protein sequence ID" value="AUB42942.1"/>
    <property type="molecule type" value="Genomic_DNA"/>
</dbReference>
<accession>A0A2K8T5G3</accession>
<reference evidence="1 2" key="1">
    <citation type="submission" date="2017-11" db="EMBL/GenBank/DDBJ databases">
        <title>Complete genome of a free-living desiccation-tolerant cyanobacterium and its photosynthetic adaptation to extreme terrestrial habitat.</title>
        <authorList>
            <person name="Shang J."/>
        </authorList>
    </citation>
    <scope>NUCLEOTIDE SEQUENCE [LARGE SCALE GENOMIC DNA]</scope>
    <source>
        <strain evidence="1 2">CCNUN1</strain>
        <plasmid evidence="2">pnfsy01</plasmid>
    </source>
</reference>
<gene>
    <name evidence="1" type="ORF">COO91_09096</name>
</gene>
<organism evidence="1 2">
    <name type="scientific">Nostoc flagelliforme CCNUN1</name>
    <dbReference type="NCBI Taxonomy" id="2038116"/>
    <lineage>
        <taxon>Bacteria</taxon>
        <taxon>Bacillati</taxon>
        <taxon>Cyanobacteriota</taxon>
        <taxon>Cyanophyceae</taxon>
        <taxon>Nostocales</taxon>
        <taxon>Nostocaceae</taxon>
        <taxon>Nostoc</taxon>
    </lineage>
</organism>
<keyword evidence="1" id="KW-0614">Plasmid</keyword>
<sequence length="51" mass="5562">MSKLTIYTPFHLYLQLQAPSTPYLDAGAEKIDIGFDSNDLSTLGIEASIDS</sequence>
<evidence type="ECO:0000313" key="2">
    <source>
        <dbReference type="Proteomes" id="UP000232003"/>
    </source>
</evidence>
<dbReference type="AlphaFoldDB" id="A0A2K8T5G3"/>